<dbReference type="NCBIfam" id="NF003678">
    <property type="entry name" value="PRK05305.1-2"/>
    <property type="match status" value="1"/>
</dbReference>
<keyword evidence="5 11" id="KW-0472">Membrane</keyword>
<comment type="pathway">
    <text evidence="11">Phospholipid metabolism; phosphatidylethanolamine biosynthesis; phosphatidylethanolamine from CDP-diacylglycerol: step 2/2.</text>
</comment>
<evidence type="ECO:0000256" key="12">
    <source>
        <dbReference type="SAM" id="Phobius"/>
    </source>
</evidence>
<comment type="cofactor">
    <cofactor evidence="11">
        <name>pyruvate</name>
        <dbReference type="ChEBI" id="CHEBI:15361"/>
    </cofactor>
    <text evidence="11">Binds 1 pyruvoyl group covalently per subunit.</text>
</comment>
<feature type="transmembrane region" description="Helical" evidence="12">
    <location>
        <begin position="42"/>
        <end position="59"/>
    </location>
</feature>
<comment type="subcellular location">
    <subcellularLocation>
        <location evidence="11">Cell membrane</location>
        <topology evidence="11">Peripheral membrane protein</topology>
    </subcellularLocation>
</comment>
<keyword evidence="10 11" id="KW-0670">Pyruvate</keyword>
<dbReference type="GO" id="GO:0004609">
    <property type="term" value="F:phosphatidylserine decarboxylase activity"/>
    <property type="evidence" value="ECO:0007669"/>
    <property type="project" value="UniProtKB-UniRule"/>
</dbReference>
<dbReference type="Proteomes" id="UP000031258">
    <property type="component" value="Unassembled WGS sequence"/>
</dbReference>
<proteinExistence type="inferred from homology"/>
<evidence type="ECO:0000256" key="6">
    <source>
        <dbReference type="ARBA" id="ARBA00023145"/>
    </source>
</evidence>
<feature type="active site" description="Schiff-base intermediate with substrate; via pyruvic acid" evidence="11">
    <location>
        <position position="215"/>
    </location>
</feature>
<comment type="similarity">
    <text evidence="11">Belongs to the phosphatidylserine decarboxylase family. PSD-A subfamily.</text>
</comment>
<dbReference type="InterPro" id="IPR003817">
    <property type="entry name" value="PS_Dcarbxylase"/>
</dbReference>
<keyword evidence="4 11" id="KW-0443">Lipid metabolism</keyword>
<dbReference type="STRING" id="86105.NF27_DT01640"/>
<keyword evidence="12" id="KW-1133">Transmembrane helix</keyword>
<evidence type="ECO:0000313" key="14">
    <source>
        <dbReference type="Proteomes" id="UP000031258"/>
    </source>
</evidence>
<dbReference type="GO" id="GO:0005886">
    <property type="term" value="C:plasma membrane"/>
    <property type="evidence" value="ECO:0007669"/>
    <property type="project" value="UniProtKB-SubCell"/>
</dbReference>
<feature type="chain" id="PRO_5023210176" description="Phosphatidylserine decarboxylase beta chain" evidence="11">
    <location>
        <begin position="1"/>
        <end position="214"/>
    </location>
</feature>
<comment type="subunit">
    <text evidence="11">Heterodimer of a large membrane-associated beta subunit and a small pyruvoyl-containing alpha subunit.</text>
</comment>
<evidence type="ECO:0000256" key="2">
    <source>
        <dbReference type="ARBA" id="ARBA00022516"/>
    </source>
</evidence>
<dbReference type="GO" id="GO:0006646">
    <property type="term" value="P:phosphatidylethanolamine biosynthetic process"/>
    <property type="evidence" value="ECO:0007669"/>
    <property type="project" value="UniProtKB-UniRule"/>
</dbReference>
<dbReference type="UniPathway" id="UPA00558">
    <property type="reaction ID" value="UER00616"/>
</dbReference>
<dbReference type="InterPro" id="IPR033175">
    <property type="entry name" value="PSD-A"/>
</dbReference>
<dbReference type="PANTHER" id="PTHR35809:SF1">
    <property type="entry name" value="ARCHAETIDYLSERINE DECARBOXYLASE PROENZYME-RELATED"/>
    <property type="match status" value="1"/>
</dbReference>
<comment type="function">
    <text evidence="11">Catalyzes the formation of phosphatidylethanolamine (PtdEtn) from phosphatidylserine (PtdSer).</text>
</comment>
<dbReference type="HAMAP" id="MF_00664">
    <property type="entry name" value="PS_decarb_PSD_A"/>
    <property type="match status" value="1"/>
</dbReference>
<feature type="modified residue" description="Pyruvic acid (Ser); by autocatalysis" evidence="11">
    <location>
        <position position="215"/>
    </location>
</feature>
<keyword evidence="6 11" id="KW-0865">Zymogen</keyword>
<dbReference type="PATRIC" id="fig|86105.3.peg.966"/>
<keyword evidence="9 11" id="KW-1208">Phospholipid metabolism</keyword>
<comment type="catalytic activity">
    <reaction evidence="11">
        <text>a 1,2-diacyl-sn-glycero-3-phospho-L-serine + H(+) = a 1,2-diacyl-sn-glycero-3-phosphoethanolamine + CO2</text>
        <dbReference type="Rhea" id="RHEA:20828"/>
        <dbReference type="ChEBI" id="CHEBI:15378"/>
        <dbReference type="ChEBI" id="CHEBI:16526"/>
        <dbReference type="ChEBI" id="CHEBI:57262"/>
        <dbReference type="ChEBI" id="CHEBI:64612"/>
        <dbReference type="EC" id="4.1.1.65"/>
    </reaction>
</comment>
<gene>
    <name evidence="13" type="primary">psd_2</name>
    <name evidence="11" type="synonym">psd</name>
    <name evidence="13" type="ORF">NF27_DT01640</name>
</gene>
<evidence type="ECO:0000256" key="11">
    <source>
        <dbReference type="HAMAP-Rule" id="MF_00664"/>
    </source>
</evidence>
<evidence type="ECO:0000256" key="1">
    <source>
        <dbReference type="ARBA" id="ARBA00022475"/>
    </source>
</evidence>
<keyword evidence="3 11" id="KW-0210">Decarboxylase</keyword>
<keyword evidence="14" id="KW-1185">Reference proteome</keyword>
<comment type="caution">
    <text evidence="13">The sequence shown here is derived from an EMBL/GenBank/DDBJ whole genome shotgun (WGS) entry which is preliminary data.</text>
</comment>
<evidence type="ECO:0000256" key="5">
    <source>
        <dbReference type="ARBA" id="ARBA00023136"/>
    </source>
</evidence>
<sequence>MLKFLCNKFTILIYSKHDITIYTKKSMIESIKDFIPGIHKEGYVFILIFIIITLVLFLISQKLGWIGVLLTIWCVFFFRDPERVTPIEKDFVISPADGLVQRITTAKLPPELEGGDEEYTRVSIFLNVFDVHVNRIPIEGEVKILHYHPGKFFNASLDKASEHNERQSILIETPENKLVGVVQIAGLIARRIVCNLKDHEQVKTGERFGIIRFGSRVDVYLPKGIEPQVIEGQRVVGGESIIANLKGVQNKRIGEVR</sequence>
<comment type="PTM">
    <text evidence="11">Is synthesized initially as an inactive proenzyme. Formation of the active enzyme involves a self-maturation process in which the active site pyruvoyl group is generated from an internal serine residue via an autocatalytic post-translational modification. Two non-identical subunits are generated from the proenzyme in this reaction, and the pyruvate is formed at the N-terminus of the alpha chain, which is derived from the carboxyl end of the proenzyme. The post-translation cleavage follows an unusual pathway, termed non-hydrolytic serinolysis, in which the side chain hydroxyl group of the serine supplies its oxygen atom to form the C-terminus of the beta chain, while the remainder of the serine residue undergoes an oxidative deamination to produce ammonia and the pyruvoyl prosthetic group on the alpha chain.</text>
</comment>
<dbReference type="NCBIfam" id="NF003685">
    <property type="entry name" value="PRK05305.2-5"/>
    <property type="match status" value="1"/>
</dbReference>
<evidence type="ECO:0000256" key="4">
    <source>
        <dbReference type="ARBA" id="ARBA00023098"/>
    </source>
</evidence>
<dbReference type="Pfam" id="PF02666">
    <property type="entry name" value="PS_Dcarbxylase"/>
    <property type="match status" value="1"/>
</dbReference>
<keyword evidence="7 11" id="KW-0594">Phospholipid biosynthesis</keyword>
<keyword evidence="2 11" id="KW-0444">Lipid biosynthesis</keyword>
<feature type="site" description="Cleavage (non-hydrolytic); by autocatalysis" evidence="11">
    <location>
        <begin position="214"/>
        <end position="215"/>
    </location>
</feature>
<evidence type="ECO:0000256" key="7">
    <source>
        <dbReference type="ARBA" id="ARBA00023209"/>
    </source>
</evidence>
<evidence type="ECO:0000256" key="9">
    <source>
        <dbReference type="ARBA" id="ARBA00023264"/>
    </source>
</evidence>
<organism evidence="13 14">
    <name type="scientific">Candidatus Jidaibacter acanthamoebae</name>
    <dbReference type="NCBI Taxonomy" id="86105"/>
    <lineage>
        <taxon>Bacteria</taxon>
        <taxon>Pseudomonadati</taxon>
        <taxon>Pseudomonadota</taxon>
        <taxon>Alphaproteobacteria</taxon>
        <taxon>Rickettsiales</taxon>
        <taxon>Candidatus Midichloriaceae</taxon>
        <taxon>Candidatus Jidaibacter</taxon>
    </lineage>
</organism>
<dbReference type="NCBIfam" id="NF003679">
    <property type="entry name" value="PRK05305.1-3"/>
    <property type="match status" value="1"/>
</dbReference>
<accession>A0A0C1QZE0</accession>
<reference evidence="13 14" key="1">
    <citation type="submission" date="2014-11" db="EMBL/GenBank/DDBJ databases">
        <title>A Rickettsiales Symbiont of Amoebae With Ancient Features.</title>
        <authorList>
            <person name="Schulz F."/>
            <person name="Martijn J."/>
            <person name="Wascher F."/>
            <person name="Kostanjsek R."/>
            <person name="Ettema T.J."/>
            <person name="Horn M."/>
        </authorList>
    </citation>
    <scope>NUCLEOTIDE SEQUENCE [LARGE SCALE GENOMIC DNA]</scope>
    <source>
        <strain evidence="13 14">UWC36</strain>
    </source>
</reference>
<keyword evidence="1 11" id="KW-1003">Cell membrane</keyword>
<keyword evidence="12" id="KW-0812">Transmembrane</keyword>
<feature type="chain" id="PRO_5023210177" description="Phosphatidylserine decarboxylase alpha chain" evidence="11">
    <location>
        <begin position="215"/>
        <end position="257"/>
    </location>
</feature>
<evidence type="ECO:0000256" key="8">
    <source>
        <dbReference type="ARBA" id="ARBA00023239"/>
    </source>
</evidence>
<dbReference type="EC" id="4.1.1.65" evidence="11"/>
<protein>
    <recommendedName>
        <fullName evidence="11">Phosphatidylserine decarboxylase proenzyme</fullName>
        <ecNumber evidence="11">4.1.1.65</ecNumber>
    </recommendedName>
    <component>
        <recommendedName>
            <fullName evidence="11">Phosphatidylserine decarboxylase alpha chain</fullName>
        </recommendedName>
    </component>
    <component>
        <recommendedName>
            <fullName evidence="11">Phosphatidylserine decarboxylase beta chain</fullName>
        </recommendedName>
    </component>
</protein>
<name>A0A0C1QZE0_9RICK</name>
<keyword evidence="8 11" id="KW-0456">Lyase</keyword>
<evidence type="ECO:0000256" key="10">
    <source>
        <dbReference type="ARBA" id="ARBA00023317"/>
    </source>
</evidence>
<evidence type="ECO:0000256" key="3">
    <source>
        <dbReference type="ARBA" id="ARBA00022793"/>
    </source>
</evidence>
<dbReference type="NCBIfam" id="NF003677">
    <property type="entry name" value="PRK05305.1-1"/>
    <property type="match status" value="1"/>
</dbReference>
<evidence type="ECO:0000313" key="13">
    <source>
        <dbReference type="EMBL" id="KIE05390.1"/>
    </source>
</evidence>
<dbReference type="EMBL" id="JSWE01000096">
    <property type="protein sequence ID" value="KIE05390.1"/>
    <property type="molecule type" value="Genomic_DNA"/>
</dbReference>
<dbReference type="AlphaFoldDB" id="A0A0C1QZE0"/>
<dbReference type="PANTHER" id="PTHR35809">
    <property type="entry name" value="ARCHAETIDYLSERINE DECARBOXYLASE PROENZYME-RELATED"/>
    <property type="match status" value="1"/>
</dbReference>